<evidence type="ECO:0000256" key="1">
    <source>
        <dbReference type="ARBA" id="ARBA00004141"/>
    </source>
</evidence>
<accession>A0A6A6SS35</accession>
<evidence type="ECO:0000256" key="8">
    <source>
        <dbReference type="ARBA" id="ARBA00023136"/>
    </source>
</evidence>
<keyword evidence="8" id="KW-0472">Membrane</keyword>
<keyword evidence="3" id="KW-0812">Transmembrane</keyword>
<evidence type="ECO:0000256" key="7">
    <source>
        <dbReference type="ARBA" id="ARBA00023098"/>
    </source>
</evidence>
<dbReference type="InterPro" id="IPR036291">
    <property type="entry name" value="NAD(P)-bd_dom_sf"/>
</dbReference>
<dbReference type="SUPFAM" id="SSF51735">
    <property type="entry name" value="NAD(P)-binding Rossmann-fold domains"/>
    <property type="match status" value="1"/>
</dbReference>
<dbReference type="Proteomes" id="UP000799324">
    <property type="component" value="Unassembled WGS sequence"/>
</dbReference>
<evidence type="ECO:0000256" key="9">
    <source>
        <dbReference type="ARBA" id="ARBA00059620"/>
    </source>
</evidence>
<dbReference type="OrthoDB" id="10253736at2759"/>
<keyword evidence="7" id="KW-0443">Lipid metabolism</keyword>
<dbReference type="InterPro" id="IPR020904">
    <property type="entry name" value="Sc_DH/Rdtase_CS"/>
</dbReference>
<evidence type="ECO:0000256" key="10">
    <source>
        <dbReference type="ARBA" id="ARBA00068717"/>
    </source>
</evidence>
<comment type="function">
    <text evidence="9">Catalyzes the reduction of all-trans-retinal to all-trans-retinol in the presence of NADPH.</text>
</comment>
<evidence type="ECO:0000256" key="11">
    <source>
        <dbReference type="ARBA" id="ARBA00082544"/>
    </source>
</evidence>
<evidence type="ECO:0000256" key="2">
    <source>
        <dbReference type="ARBA" id="ARBA00006484"/>
    </source>
</evidence>
<evidence type="ECO:0000313" key="14">
    <source>
        <dbReference type="Proteomes" id="UP000799324"/>
    </source>
</evidence>
<evidence type="ECO:0000256" key="12">
    <source>
        <dbReference type="RuleBase" id="RU000363"/>
    </source>
</evidence>
<keyword evidence="6" id="KW-0560">Oxidoreductase</keyword>
<evidence type="ECO:0000313" key="13">
    <source>
        <dbReference type="EMBL" id="KAF2649837.1"/>
    </source>
</evidence>
<dbReference type="AlphaFoldDB" id="A0A6A6SS35"/>
<name>A0A6A6SS35_9PLEO</name>
<organism evidence="13 14">
    <name type="scientific">Lophiostoma macrostomum CBS 122681</name>
    <dbReference type="NCBI Taxonomy" id="1314788"/>
    <lineage>
        <taxon>Eukaryota</taxon>
        <taxon>Fungi</taxon>
        <taxon>Dikarya</taxon>
        <taxon>Ascomycota</taxon>
        <taxon>Pezizomycotina</taxon>
        <taxon>Dothideomycetes</taxon>
        <taxon>Pleosporomycetidae</taxon>
        <taxon>Pleosporales</taxon>
        <taxon>Lophiostomataceae</taxon>
        <taxon>Lophiostoma</taxon>
    </lineage>
</organism>
<dbReference type="PANTHER" id="PTHR24322">
    <property type="entry name" value="PKSB"/>
    <property type="match status" value="1"/>
</dbReference>
<dbReference type="PRINTS" id="PR00081">
    <property type="entry name" value="GDHRDH"/>
</dbReference>
<dbReference type="GO" id="GO:0052650">
    <property type="term" value="F:all-trans-retinol dehydrogenase (NADP+) activity"/>
    <property type="evidence" value="ECO:0007669"/>
    <property type="project" value="UniProtKB-ARBA"/>
</dbReference>
<proteinExistence type="inferred from homology"/>
<dbReference type="PRINTS" id="PR00080">
    <property type="entry name" value="SDRFAMILY"/>
</dbReference>
<evidence type="ECO:0000256" key="4">
    <source>
        <dbReference type="ARBA" id="ARBA00022857"/>
    </source>
</evidence>
<dbReference type="InterPro" id="IPR002347">
    <property type="entry name" value="SDR_fam"/>
</dbReference>
<comment type="subcellular location">
    <subcellularLocation>
        <location evidence="1">Membrane</location>
        <topology evidence="1">Multi-pass membrane protein</topology>
    </subcellularLocation>
</comment>
<dbReference type="PANTHER" id="PTHR24322:SF736">
    <property type="entry name" value="RETINOL DEHYDROGENASE 10"/>
    <property type="match status" value="1"/>
</dbReference>
<dbReference type="EMBL" id="MU004477">
    <property type="protein sequence ID" value="KAF2649837.1"/>
    <property type="molecule type" value="Genomic_DNA"/>
</dbReference>
<dbReference type="PROSITE" id="PS00061">
    <property type="entry name" value="ADH_SHORT"/>
    <property type="match status" value="1"/>
</dbReference>
<keyword evidence="4" id="KW-0521">NADP</keyword>
<keyword evidence="5" id="KW-1133">Transmembrane helix</keyword>
<comment type="similarity">
    <text evidence="2 12">Belongs to the short-chain dehydrogenases/reductases (SDR) family.</text>
</comment>
<protein>
    <recommendedName>
        <fullName evidence="10">Short-chain dehydrogenase/reductase 3</fullName>
    </recommendedName>
    <alternativeName>
        <fullName evidence="11">Retinal short-chain dehydrogenase/reductase 1</fullName>
    </alternativeName>
</protein>
<dbReference type="Gene3D" id="3.40.50.720">
    <property type="entry name" value="NAD(P)-binding Rossmann-like Domain"/>
    <property type="match status" value="1"/>
</dbReference>
<evidence type="ECO:0000256" key="3">
    <source>
        <dbReference type="ARBA" id="ARBA00022692"/>
    </source>
</evidence>
<gene>
    <name evidence="13" type="ORF">K491DRAFT_610011</name>
</gene>
<dbReference type="GO" id="GO:0016020">
    <property type="term" value="C:membrane"/>
    <property type="evidence" value="ECO:0007669"/>
    <property type="project" value="UniProtKB-SubCell"/>
</dbReference>
<keyword evidence="14" id="KW-1185">Reference proteome</keyword>
<reference evidence="13" key="1">
    <citation type="journal article" date="2020" name="Stud. Mycol.">
        <title>101 Dothideomycetes genomes: a test case for predicting lifestyles and emergence of pathogens.</title>
        <authorList>
            <person name="Haridas S."/>
            <person name="Albert R."/>
            <person name="Binder M."/>
            <person name="Bloem J."/>
            <person name="Labutti K."/>
            <person name="Salamov A."/>
            <person name="Andreopoulos B."/>
            <person name="Baker S."/>
            <person name="Barry K."/>
            <person name="Bills G."/>
            <person name="Bluhm B."/>
            <person name="Cannon C."/>
            <person name="Castanera R."/>
            <person name="Culley D."/>
            <person name="Daum C."/>
            <person name="Ezra D."/>
            <person name="Gonzalez J."/>
            <person name="Henrissat B."/>
            <person name="Kuo A."/>
            <person name="Liang C."/>
            <person name="Lipzen A."/>
            <person name="Lutzoni F."/>
            <person name="Magnuson J."/>
            <person name="Mondo S."/>
            <person name="Nolan M."/>
            <person name="Ohm R."/>
            <person name="Pangilinan J."/>
            <person name="Park H.-J."/>
            <person name="Ramirez L."/>
            <person name="Alfaro M."/>
            <person name="Sun H."/>
            <person name="Tritt A."/>
            <person name="Yoshinaga Y."/>
            <person name="Zwiers L.-H."/>
            <person name="Turgeon B."/>
            <person name="Goodwin S."/>
            <person name="Spatafora J."/>
            <person name="Crous P."/>
            <person name="Grigoriev I."/>
        </authorList>
    </citation>
    <scope>NUCLEOTIDE SEQUENCE</scope>
    <source>
        <strain evidence="13">CBS 122681</strain>
    </source>
</reference>
<evidence type="ECO:0000256" key="5">
    <source>
        <dbReference type="ARBA" id="ARBA00022989"/>
    </source>
</evidence>
<dbReference type="FunFam" id="3.40.50.720:FF:000131">
    <property type="entry name" value="Short-chain dehydrogenase/reductase 3"/>
    <property type="match status" value="1"/>
</dbReference>
<evidence type="ECO:0000256" key="6">
    <source>
        <dbReference type="ARBA" id="ARBA00023002"/>
    </source>
</evidence>
<dbReference type="Pfam" id="PF00106">
    <property type="entry name" value="adh_short"/>
    <property type="match status" value="1"/>
</dbReference>
<sequence>MLRLLAFAAAYLGLAFPPSFIPRALEALPISEEHGTSAISSLRWFFAICLLWQVNVILSRWAENRWSWRTDRSAWNWEKEVAVVTGGSSGIGAEIVQRLISHGIRVAVLDIVPLSDALQHNDHISFYQCDVGSRHAVQKAGEAVRSDLGVPSILLNNAGIGNGVPILEVPPERLRAIFDVNILSHWNTVQEFLPGMIAMKKGHVMSTASLAAFSGLAGTVDYCATKAGVMAFHEGLAQELKHRYNCPEIKTTIVYPSWTRTPMASPFEQNIKRAGSRLVDAEYVAGKMVDRILARRSGQLILGPTLFASARAFPMWLQEYIRDTQASIVKFDAPAAAA</sequence>